<dbReference type="AlphaFoldDB" id="D8SX75"/>
<dbReference type="HOGENOM" id="CLU_026936_1_0_1"/>
<protein>
    <recommendedName>
        <fullName evidence="2">Brix domain-containing protein</fullName>
    </recommendedName>
</protein>
<feature type="compositionally biased region" description="Acidic residues" evidence="1">
    <location>
        <begin position="294"/>
        <end position="317"/>
    </location>
</feature>
<feature type="compositionally biased region" description="Basic and acidic residues" evidence="1">
    <location>
        <begin position="318"/>
        <end position="333"/>
    </location>
</feature>
<dbReference type="InParanoid" id="D8SX75"/>
<dbReference type="PANTHER" id="PTHR12661">
    <property type="entry name" value="PETER PAN-RELATED"/>
    <property type="match status" value="1"/>
</dbReference>
<accession>D8SX75</accession>
<dbReference type="SUPFAM" id="SSF52954">
    <property type="entry name" value="Class II aaRS ABD-related"/>
    <property type="match status" value="1"/>
</dbReference>
<feature type="non-terminal residue" evidence="3">
    <location>
        <position position="1"/>
    </location>
</feature>
<evidence type="ECO:0000256" key="1">
    <source>
        <dbReference type="SAM" id="MobiDB-lite"/>
    </source>
</evidence>
<reference evidence="3 4" key="1">
    <citation type="journal article" date="2011" name="Science">
        <title>The Selaginella genome identifies genetic changes associated with the evolution of vascular plants.</title>
        <authorList>
            <person name="Banks J.A."/>
            <person name="Nishiyama T."/>
            <person name="Hasebe M."/>
            <person name="Bowman J.L."/>
            <person name="Gribskov M."/>
            <person name="dePamphilis C."/>
            <person name="Albert V.A."/>
            <person name="Aono N."/>
            <person name="Aoyama T."/>
            <person name="Ambrose B.A."/>
            <person name="Ashton N.W."/>
            <person name="Axtell M.J."/>
            <person name="Barker E."/>
            <person name="Barker M.S."/>
            <person name="Bennetzen J.L."/>
            <person name="Bonawitz N.D."/>
            <person name="Chapple C."/>
            <person name="Cheng C."/>
            <person name="Correa L.G."/>
            <person name="Dacre M."/>
            <person name="DeBarry J."/>
            <person name="Dreyer I."/>
            <person name="Elias M."/>
            <person name="Engstrom E.M."/>
            <person name="Estelle M."/>
            <person name="Feng L."/>
            <person name="Finet C."/>
            <person name="Floyd S.K."/>
            <person name="Frommer W.B."/>
            <person name="Fujita T."/>
            <person name="Gramzow L."/>
            <person name="Gutensohn M."/>
            <person name="Harholt J."/>
            <person name="Hattori M."/>
            <person name="Heyl A."/>
            <person name="Hirai T."/>
            <person name="Hiwatashi Y."/>
            <person name="Ishikawa M."/>
            <person name="Iwata M."/>
            <person name="Karol K.G."/>
            <person name="Koehler B."/>
            <person name="Kolukisaoglu U."/>
            <person name="Kubo M."/>
            <person name="Kurata T."/>
            <person name="Lalonde S."/>
            <person name="Li K."/>
            <person name="Li Y."/>
            <person name="Litt A."/>
            <person name="Lyons E."/>
            <person name="Manning G."/>
            <person name="Maruyama T."/>
            <person name="Michael T.P."/>
            <person name="Mikami K."/>
            <person name="Miyazaki S."/>
            <person name="Morinaga S."/>
            <person name="Murata T."/>
            <person name="Mueller-Roeber B."/>
            <person name="Nelson D.R."/>
            <person name="Obara M."/>
            <person name="Oguri Y."/>
            <person name="Olmstead R.G."/>
            <person name="Onodera N."/>
            <person name="Petersen B.L."/>
            <person name="Pils B."/>
            <person name="Prigge M."/>
            <person name="Rensing S.A."/>
            <person name="Riano-Pachon D.M."/>
            <person name="Roberts A.W."/>
            <person name="Sato Y."/>
            <person name="Scheller H.V."/>
            <person name="Schulz B."/>
            <person name="Schulz C."/>
            <person name="Shakirov E.V."/>
            <person name="Shibagaki N."/>
            <person name="Shinohara N."/>
            <person name="Shippen D.E."/>
            <person name="Soerensen I."/>
            <person name="Sotooka R."/>
            <person name="Sugimoto N."/>
            <person name="Sugita M."/>
            <person name="Sumikawa N."/>
            <person name="Tanurdzic M."/>
            <person name="Theissen G."/>
            <person name="Ulvskov P."/>
            <person name="Wakazuki S."/>
            <person name="Weng J.K."/>
            <person name="Willats W.W."/>
            <person name="Wipf D."/>
            <person name="Wolf P.G."/>
            <person name="Yang L."/>
            <person name="Zimmer A.D."/>
            <person name="Zhu Q."/>
            <person name="Mitros T."/>
            <person name="Hellsten U."/>
            <person name="Loque D."/>
            <person name="Otillar R."/>
            <person name="Salamov A."/>
            <person name="Schmutz J."/>
            <person name="Shapiro H."/>
            <person name="Lindquist E."/>
            <person name="Lucas S."/>
            <person name="Rokhsar D."/>
            <person name="Grigoriev I.V."/>
        </authorList>
    </citation>
    <scope>NUCLEOTIDE SEQUENCE [LARGE SCALE GENOMIC DNA]</scope>
</reference>
<dbReference type="SMART" id="SM00879">
    <property type="entry name" value="Brix"/>
    <property type="match status" value="1"/>
</dbReference>
<dbReference type="InterPro" id="IPR045112">
    <property type="entry name" value="PPAN-like"/>
</dbReference>
<dbReference type="EMBL" id="GL377650">
    <property type="protein sequence ID" value="EFJ11036.1"/>
    <property type="molecule type" value="Genomic_DNA"/>
</dbReference>
<feature type="region of interest" description="Disordered" evidence="1">
    <location>
        <begin position="215"/>
        <end position="246"/>
    </location>
</feature>
<gene>
    <name evidence="3" type="ORF">SELMODRAFT_126946</name>
</gene>
<name>D8SX75_SELML</name>
<evidence type="ECO:0000313" key="4">
    <source>
        <dbReference type="Proteomes" id="UP000001514"/>
    </source>
</evidence>
<dbReference type="GO" id="GO:0030687">
    <property type="term" value="C:preribosome, large subunit precursor"/>
    <property type="evidence" value="ECO:0000318"/>
    <property type="project" value="GO_Central"/>
</dbReference>
<sequence length="344" mass="38826">SHETGEKIPRSFVIGRGKLPVLLRNLEQDLRKLMLPHTALHLKESGKNTLKDFVHVAGPLGVSHFVILSNTKNAPYMKVARSPHGPTMTFKVHDFCLAADVARALLRYRAPPSIFKNPPLVVLNGFNPAEAHLKLVTIMFQNIFPVIDVKKVKLSLCQRVLLLNYDKDTKVIDFRHYAISAQPVGVSRGIRKLVQRTKIPDLRTLNDVSEFVTKSGYGSESEAENESSRVTLPQDYGRGNPASQQSAVKLHEIGPRMTLQLVKVEEGLCSGAVMFHEYGIEENKKKNKKKKEEPVDDMDVDMDGEEQHEEEEEDDDADYYRQEVGEEPGEGKRNFTLLRQVPCF</sequence>
<dbReference type="GO" id="GO:0000463">
    <property type="term" value="P:maturation of LSU-rRNA from tricistronic rRNA transcript (SSU-rRNA, 5.8S rRNA, LSU-rRNA)"/>
    <property type="evidence" value="ECO:0000318"/>
    <property type="project" value="GO_Central"/>
</dbReference>
<dbReference type="Proteomes" id="UP000001514">
    <property type="component" value="Unassembled WGS sequence"/>
</dbReference>
<dbReference type="FunCoup" id="D8SX75">
    <property type="interactions" value="3999"/>
</dbReference>
<dbReference type="PANTHER" id="PTHR12661:SF5">
    <property type="entry name" value="SUPPRESSOR OF SWI4 1 HOMOLOG"/>
    <property type="match status" value="1"/>
</dbReference>
<keyword evidence="4" id="KW-1185">Reference proteome</keyword>
<dbReference type="OMA" id="RRCMLIN"/>
<dbReference type="PROSITE" id="PS50833">
    <property type="entry name" value="BRIX"/>
    <property type="match status" value="1"/>
</dbReference>
<evidence type="ECO:0000259" key="2">
    <source>
        <dbReference type="PROSITE" id="PS50833"/>
    </source>
</evidence>
<organism evidence="4">
    <name type="scientific">Selaginella moellendorffii</name>
    <name type="common">Spikemoss</name>
    <dbReference type="NCBI Taxonomy" id="88036"/>
    <lineage>
        <taxon>Eukaryota</taxon>
        <taxon>Viridiplantae</taxon>
        <taxon>Streptophyta</taxon>
        <taxon>Embryophyta</taxon>
        <taxon>Tracheophyta</taxon>
        <taxon>Lycopodiopsida</taxon>
        <taxon>Selaginellales</taxon>
        <taxon>Selaginellaceae</taxon>
        <taxon>Selaginella</taxon>
    </lineage>
</organism>
<dbReference type="InterPro" id="IPR007109">
    <property type="entry name" value="Brix"/>
</dbReference>
<feature type="region of interest" description="Disordered" evidence="1">
    <location>
        <begin position="283"/>
        <end position="344"/>
    </location>
</feature>
<evidence type="ECO:0000313" key="3">
    <source>
        <dbReference type="EMBL" id="EFJ11036.1"/>
    </source>
</evidence>
<feature type="domain" description="Brix" evidence="2">
    <location>
        <begin position="9"/>
        <end position="270"/>
    </location>
</feature>
<dbReference type="GO" id="GO:0019843">
    <property type="term" value="F:rRNA binding"/>
    <property type="evidence" value="ECO:0000318"/>
    <property type="project" value="GO_Central"/>
</dbReference>
<proteinExistence type="predicted"/>
<dbReference type="Gramene" id="EFJ11036">
    <property type="protein sequence ID" value="EFJ11036"/>
    <property type="gene ID" value="SELMODRAFT_126946"/>
</dbReference>
<dbReference type="eggNOG" id="KOG2963">
    <property type="taxonomic scope" value="Eukaryota"/>
</dbReference>
<dbReference type="KEGG" id="smo:SELMODRAFT_126946"/>
<dbReference type="Pfam" id="PF04427">
    <property type="entry name" value="Brix"/>
    <property type="match status" value="1"/>
</dbReference>
<dbReference type="STRING" id="88036.D8SX75"/>